<gene>
    <name evidence="2" type="ORF">H9637_11970</name>
</gene>
<name>A0ABR8YU43_9CLOT</name>
<keyword evidence="1" id="KW-1133">Transmembrane helix</keyword>
<feature type="transmembrane region" description="Helical" evidence="1">
    <location>
        <begin position="12"/>
        <end position="35"/>
    </location>
</feature>
<dbReference type="Proteomes" id="UP000627166">
    <property type="component" value="Unassembled WGS sequence"/>
</dbReference>
<keyword evidence="3" id="KW-1185">Reference proteome</keyword>
<comment type="caution">
    <text evidence="2">The sequence shown here is derived from an EMBL/GenBank/DDBJ whole genome shotgun (WGS) entry which is preliminary data.</text>
</comment>
<reference evidence="2 3" key="1">
    <citation type="submission" date="2020-08" db="EMBL/GenBank/DDBJ databases">
        <title>A Genomic Blueprint of the Chicken Gut Microbiome.</title>
        <authorList>
            <person name="Gilroy R."/>
            <person name="Ravi A."/>
            <person name="Getino M."/>
            <person name="Pursley I."/>
            <person name="Horton D.L."/>
            <person name="Alikhan N.-F."/>
            <person name="Baker D."/>
            <person name="Gharbi K."/>
            <person name="Hall N."/>
            <person name="Watson M."/>
            <person name="Adriaenssens E.M."/>
            <person name="Foster-Nyarko E."/>
            <person name="Jarju S."/>
            <person name="Secka A."/>
            <person name="Antonio M."/>
            <person name="Oren A."/>
            <person name="Chaudhuri R."/>
            <person name="La Ragione R.M."/>
            <person name="Hildebrand F."/>
            <person name="Pallen M.J."/>
        </authorList>
    </citation>
    <scope>NUCLEOTIDE SEQUENCE [LARGE SCALE GENOMIC DNA]</scope>
    <source>
        <strain evidence="2 3">N37</strain>
    </source>
</reference>
<dbReference type="EMBL" id="JACSQB010000094">
    <property type="protein sequence ID" value="MBD8047750.1"/>
    <property type="molecule type" value="Genomic_DNA"/>
</dbReference>
<evidence type="ECO:0000313" key="2">
    <source>
        <dbReference type="EMBL" id="MBD8047750.1"/>
    </source>
</evidence>
<protein>
    <submittedName>
        <fullName evidence="2">Glucosaminidase domain-containing protein</fullName>
    </submittedName>
</protein>
<keyword evidence="1" id="KW-0472">Membrane</keyword>
<accession>A0ABR8YU43</accession>
<keyword evidence="1" id="KW-0812">Transmembrane</keyword>
<proteinExistence type="predicted"/>
<evidence type="ECO:0000256" key="1">
    <source>
        <dbReference type="SAM" id="Phobius"/>
    </source>
</evidence>
<sequence length="260" mass="30727">MKIKNKILKNKIINITLTYIIVVCCMYLYSSIYLYNIEKFKINDSLNKDLVFLDDIEISQNEKTKYTFNNQIDNEILTFSNNDTYCITMLDLTNKRQKHLSKMYKKIARESKNPHLHDSFKYKEIDKGSLKKYLSDRNSLLMEEPYFSTIINISEEFNLNPLLLFAITGQEQGFVPKSHFNAEQIANNPFNVFNSWQKYNTNIEDSTKIASRTVVNLSKDRPQNVDPFIWINRKYSEDANWSQGVKNIYFNLEQLVPYIN</sequence>
<organism evidence="2 3">
    <name type="scientific">Clostridium faecium</name>
    <dbReference type="NCBI Taxonomy" id="2762223"/>
    <lineage>
        <taxon>Bacteria</taxon>
        <taxon>Bacillati</taxon>
        <taxon>Bacillota</taxon>
        <taxon>Clostridia</taxon>
        <taxon>Eubacteriales</taxon>
        <taxon>Clostridiaceae</taxon>
        <taxon>Clostridium</taxon>
    </lineage>
</organism>
<dbReference type="RefSeq" id="WP_191740711.1">
    <property type="nucleotide sequence ID" value="NZ_JACSQB010000094.1"/>
</dbReference>
<evidence type="ECO:0000313" key="3">
    <source>
        <dbReference type="Proteomes" id="UP000627166"/>
    </source>
</evidence>